<organism evidence="2 3">
    <name type="scientific">Eleutherodactylus coqui</name>
    <name type="common">Puerto Rican coqui</name>
    <dbReference type="NCBI Taxonomy" id="57060"/>
    <lineage>
        <taxon>Eukaryota</taxon>
        <taxon>Metazoa</taxon>
        <taxon>Chordata</taxon>
        <taxon>Craniata</taxon>
        <taxon>Vertebrata</taxon>
        <taxon>Euteleostomi</taxon>
        <taxon>Amphibia</taxon>
        <taxon>Batrachia</taxon>
        <taxon>Anura</taxon>
        <taxon>Neobatrachia</taxon>
        <taxon>Hyloidea</taxon>
        <taxon>Eleutherodactylidae</taxon>
        <taxon>Eleutherodactylinae</taxon>
        <taxon>Eleutherodactylus</taxon>
        <taxon>Eleutherodactylus</taxon>
    </lineage>
</organism>
<feature type="compositionally biased region" description="Polar residues" evidence="1">
    <location>
        <begin position="49"/>
        <end position="65"/>
    </location>
</feature>
<dbReference type="PANTHER" id="PTHR13308:SF23">
    <property type="entry name" value="NEDD4-BINDING PROTEIN 2-LIKE 2"/>
    <property type="match status" value="1"/>
</dbReference>
<dbReference type="GO" id="GO:0003714">
    <property type="term" value="F:transcription corepressor activity"/>
    <property type="evidence" value="ECO:0007669"/>
    <property type="project" value="TreeGrafter"/>
</dbReference>
<sequence>MDYELRQFYKELNELGGETGDQTKPPASTDLDVKQCIGPYPNDIPATPPSNQHHGQVPTSQPFPSTLPNLGTCHAREEPRPQLERPPLPLNIPFSRDSQAPYHPNNLSFESHAAPPSRFEGCHPSTFIVPHGPPPPRFNYPMSFPSNILPPQQSDNFSYSTRPELPPWHGSAAPPQSRFPPPMIPKPFSQGTGERTWQDLRHGDLSRQEDGQFGERTLPHAGNVPYEQYPCRSRDQSKRKMVLLRGVPGSGKSTLARTLLRESPDGVVLSTDDYFWQENVYAYDVTLLGDAHNWNQDRARRALDDSRPLVVIDNTNIKAWEMKPYVQMAVDRGYGVEFLEPDTWWKQDSHELEKRNTHRVPRETISKMLQRYDHDMTVNVVMNSVEPRLVRPNRPPPEAQPRTHKLKKKLHKKRNRKNGRNTTTPFKPETENLVTHRQCFLSSSLYSMPPTSRESKYIKSLGPFFIWPQVYSKGLHAIDQDHSSIRDFIKTSLDLYCSLIKLFAVQTLHIYDMKCFKLQNDSSPKNRLTFRVSENQDGKSKQKYIKYERFEDHCRETELNQKECVQIKDHSKIHVETKQTVTGRPRKICKLAPTFQHPRISLATEMPTWKNHCGDGAPSLFTETNPTLAKWNPLEDNVRRNLVTDEECKDDLTRRDASCRSKDPSVCKLGFHVDDPYPRTSECSDGHENSVVTRSYSGFPVVEQPCVRLCLPEQFAKELVELYGCPGVELDAFEPKDLIVPLGYDLTQRIYQKWKMSLGLGLQKVRETLLPPHAHGESRRETGEGILAQTLLQVIVFVSHSD</sequence>
<feature type="region of interest" description="Disordered" evidence="1">
    <location>
        <begin position="159"/>
        <end position="229"/>
    </location>
</feature>
<comment type="caution">
    <text evidence="2">The sequence shown here is derived from an EMBL/GenBank/DDBJ whole genome shotgun (WGS) entry which is preliminary data.</text>
</comment>
<feature type="compositionally biased region" description="Basic and acidic residues" evidence="1">
    <location>
        <begin position="196"/>
        <end position="210"/>
    </location>
</feature>
<evidence type="ECO:0008006" key="4">
    <source>
        <dbReference type="Google" id="ProtNLM"/>
    </source>
</evidence>
<dbReference type="OrthoDB" id="3231855at2759"/>
<evidence type="ECO:0000313" key="2">
    <source>
        <dbReference type="EMBL" id="KAG9491935.1"/>
    </source>
</evidence>
<dbReference type="EMBL" id="WNTK01000001">
    <property type="protein sequence ID" value="KAG9491935.1"/>
    <property type="molecule type" value="Genomic_DNA"/>
</dbReference>
<dbReference type="Proteomes" id="UP000770717">
    <property type="component" value="Unassembled WGS sequence"/>
</dbReference>
<dbReference type="GO" id="GO:0000122">
    <property type="term" value="P:negative regulation of transcription by RNA polymerase II"/>
    <property type="evidence" value="ECO:0007669"/>
    <property type="project" value="TreeGrafter"/>
</dbReference>
<accession>A0A8J6FS08</accession>
<feature type="region of interest" description="Disordered" evidence="1">
    <location>
        <begin position="14"/>
        <end position="65"/>
    </location>
</feature>
<dbReference type="SUPFAM" id="SSF52540">
    <property type="entry name" value="P-loop containing nucleoside triphosphate hydrolases"/>
    <property type="match status" value="1"/>
</dbReference>
<reference evidence="2" key="1">
    <citation type="thesis" date="2020" institute="ProQuest LLC" country="789 East Eisenhower Parkway, Ann Arbor, MI, USA">
        <title>Comparative Genomics and Chromosome Evolution.</title>
        <authorList>
            <person name="Mudd A.B."/>
        </authorList>
    </citation>
    <scope>NUCLEOTIDE SEQUENCE</scope>
    <source>
        <strain evidence="2">HN-11 Male</strain>
        <tissue evidence="2">Kidney and liver</tissue>
    </source>
</reference>
<protein>
    <recommendedName>
        <fullName evidence="4">NEDD4-binding protein 2-like 2</fullName>
    </recommendedName>
</protein>
<feature type="region of interest" description="Disordered" evidence="1">
    <location>
        <begin position="388"/>
        <end position="429"/>
    </location>
</feature>
<dbReference type="AlphaFoldDB" id="A0A8J6FS08"/>
<dbReference type="GO" id="GO:0005634">
    <property type="term" value="C:nucleus"/>
    <property type="evidence" value="ECO:0007669"/>
    <property type="project" value="TreeGrafter"/>
</dbReference>
<dbReference type="InterPro" id="IPR027417">
    <property type="entry name" value="P-loop_NTPase"/>
</dbReference>
<evidence type="ECO:0000256" key="1">
    <source>
        <dbReference type="SAM" id="MobiDB-lite"/>
    </source>
</evidence>
<gene>
    <name evidence="2" type="ORF">GDO78_000438</name>
</gene>
<dbReference type="Pfam" id="PF13671">
    <property type="entry name" value="AAA_33"/>
    <property type="match status" value="1"/>
</dbReference>
<proteinExistence type="predicted"/>
<keyword evidence="3" id="KW-1185">Reference proteome</keyword>
<dbReference type="Gene3D" id="3.40.50.300">
    <property type="entry name" value="P-loop containing nucleotide triphosphate hydrolases"/>
    <property type="match status" value="1"/>
</dbReference>
<dbReference type="PANTHER" id="PTHR13308">
    <property type="entry name" value="NEDD4-BINDING PROTEIN 2-LIKE 1"/>
    <property type="match status" value="1"/>
</dbReference>
<name>A0A8J6FS08_ELECQ</name>
<dbReference type="InterPro" id="IPR026302">
    <property type="entry name" value="NEDD4-bd_p2"/>
</dbReference>
<evidence type="ECO:0000313" key="3">
    <source>
        <dbReference type="Proteomes" id="UP000770717"/>
    </source>
</evidence>
<feature type="compositionally biased region" description="Basic residues" evidence="1">
    <location>
        <begin position="402"/>
        <end position="419"/>
    </location>
</feature>